<keyword evidence="3" id="KW-0378">Hydrolase</keyword>
<dbReference type="GO" id="GO:0016579">
    <property type="term" value="P:protein deubiquitination"/>
    <property type="evidence" value="ECO:0007669"/>
    <property type="project" value="TreeGrafter"/>
</dbReference>
<feature type="domain" description="PPPDE" evidence="4">
    <location>
        <begin position="19"/>
        <end position="135"/>
    </location>
</feature>
<dbReference type="AlphaFoldDB" id="A0A7S3T1P5"/>
<dbReference type="PANTHER" id="PTHR12378:SF80">
    <property type="entry name" value="IP06716P-RELATED"/>
    <property type="match status" value="1"/>
</dbReference>
<evidence type="ECO:0000256" key="2">
    <source>
        <dbReference type="ARBA" id="ARBA00022670"/>
    </source>
</evidence>
<comment type="similarity">
    <text evidence="1">Belongs to the DeSI family.</text>
</comment>
<accession>A0A7S3T1P5</accession>
<name>A0A7S3T1P5_9SPIT</name>
<proteinExistence type="inferred from homology"/>
<dbReference type="InterPro" id="IPR008580">
    <property type="entry name" value="PPPDE_dom"/>
</dbReference>
<sequence length="183" mass="20200">MGAGLSAPGAAEQRIPQNHRVQLVATCFGPRIPGIGQAHHTSVVVHGVEYWFNSTGINKNEGIRSHIPYRNTPQIFEYGFTTISGHSMVTALSKDFQKNSYDLLRKNCNSFSECALFYLCGTHLGDKFRILEKIGRKVDNHTGFIKAISGGAYKKNPAANAFKTIQVEGAFAHHDPLALRDRD</sequence>
<dbReference type="EMBL" id="HBIQ01065702">
    <property type="protein sequence ID" value="CAE0571351.1"/>
    <property type="molecule type" value="Transcribed_RNA"/>
</dbReference>
<protein>
    <recommendedName>
        <fullName evidence="4">PPPDE domain-containing protein</fullName>
    </recommendedName>
</protein>
<evidence type="ECO:0000256" key="3">
    <source>
        <dbReference type="ARBA" id="ARBA00022801"/>
    </source>
</evidence>
<evidence type="ECO:0000256" key="1">
    <source>
        <dbReference type="ARBA" id="ARBA00008140"/>
    </source>
</evidence>
<dbReference type="Pfam" id="PF05903">
    <property type="entry name" value="Peptidase_C97"/>
    <property type="match status" value="1"/>
</dbReference>
<evidence type="ECO:0000259" key="4">
    <source>
        <dbReference type="PROSITE" id="PS51858"/>
    </source>
</evidence>
<dbReference type="GO" id="GO:0101005">
    <property type="term" value="F:deubiquitinase activity"/>
    <property type="evidence" value="ECO:0007669"/>
    <property type="project" value="TreeGrafter"/>
</dbReference>
<dbReference type="InterPro" id="IPR042266">
    <property type="entry name" value="PPPDE_sf"/>
</dbReference>
<reference evidence="5" key="1">
    <citation type="submission" date="2021-01" db="EMBL/GenBank/DDBJ databases">
        <authorList>
            <person name="Corre E."/>
            <person name="Pelletier E."/>
            <person name="Niang G."/>
            <person name="Scheremetjew M."/>
            <person name="Finn R."/>
            <person name="Kale V."/>
            <person name="Holt S."/>
            <person name="Cochrane G."/>
            <person name="Meng A."/>
            <person name="Brown T."/>
            <person name="Cohen L."/>
        </authorList>
    </citation>
    <scope>NUCLEOTIDE SEQUENCE</scope>
    <source>
        <strain evidence="5">SPMC142</strain>
    </source>
</reference>
<dbReference type="GO" id="GO:0006508">
    <property type="term" value="P:proteolysis"/>
    <property type="evidence" value="ECO:0007669"/>
    <property type="project" value="UniProtKB-KW"/>
</dbReference>
<dbReference type="SMART" id="SM01179">
    <property type="entry name" value="DUF862"/>
    <property type="match status" value="1"/>
</dbReference>
<dbReference type="Gene3D" id="3.90.1720.30">
    <property type="entry name" value="PPPDE domains"/>
    <property type="match status" value="1"/>
</dbReference>
<gene>
    <name evidence="5" type="ORF">SACU0126_LOCUS20969</name>
</gene>
<dbReference type="PROSITE" id="PS51858">
    <property type="entry name" value="PPPDE"/>
    <property type="match status" value="1"/>
</dbReference>
<evidence type="ECO:0000313" key="5">
    <source>
        <dbReference type="EMBL" id="CAE0571351.1"/>
    </source>
</evidence>
<dbReference type="PANTHER" id="PTHR12378">
    <property type="entry name" value="DESUMOYLATING ISOPEPTIDASE"/>
    <property type="match status" value="1"/>
</dbReference>
<organism evidence="5">
    <name type="scientific">Strombidinopsis acuminata</name>
    <dbReference type="NCBI Taxonomy" id="141414"/>
    <lineage>
        <taxon>Eukaryota</taxon>
        <taxon>Sar</taxon>
        <taxon>Alveolata</taxon>
        <taxon>Ciliophora</taxon>
        <taxon>Intramacronucleata</taxon>
        <taxon>Spirotrichea</taxon>
        <taxon>Choreotrichia</taxon>
        <taxon>Choreotrichida</taxon>
        <taxon>Strombidinopsidae</taxon>
        <taxon>Strombidinopsis</taxon>
    </lineage>
</organism>
<keyword evidence="2" id="KW-0645">Protease</keyword>